<dbReference type="InterPro" id="IPR050662">
    <property type="entry name" value="Sec-metab_biosynth-thioest"/>
</dbReference>
<dbReference type="PATRIC" id="fig|1675527.3.peg.2782"/>
<evidence type="ECO:0000313" key="3">
    <source>
        <dbReference type="Proteomes" id="UP000037178"/>
    </source>
</evidence>
<organism evidence="2 3">
    <name type="scientific">Candidatus Rhodobacter oscarellae</name>
    <dbReference type="NCBI Taxonomy" id="1675527"/>
    <lineage>
        <taxon>Bacteria</taxon>
        <taxon>Pseudomonadati</taxon>
        <taxon>Pseudomonadota</taxon>
        <taxon>Alphaproteobacteria</taxon>
        <taxon>Rhodobacterales</taxon>
        <taxon>Rhodobacter group</taxon>
        <taxon>Rhodobacter</taxon>
    </lineage>
</organism>
<dbReference type="AlphaFoldDB" id="A0A0J9E4H2"/>
<sequence length="301" mass="32206">MDAAYDPTPGLVAHLEPGLRRVLAPNPSPMTFHGTNTYILGEGEVAVIDPGPKDAKHLAAIQAALEPGERVSHILVTHSHLDHSPLASELSAATGAPIYAFGDSLAGRSEVMTRLAARGLAGGGEGVDHAFRPHETLVDGAEITVSGLTLQAIWTPGHLGNHMCFATQDVVFSGDHVMGWASTMISPPDGDLTDFMRSARLLEARTDRVFYPGHGAPIPDPQARVRWLIDHRLAREAAILEALSRAPARVPAMTREIYTDAPPALLSAAERNVFAHVIDLCQRDLVSARPTLSADAEFVRN</sequence>
<reference evidence="2 3" key="1">
    <citation type="submission" date="2015-06" db="EMBL/GenBank/DDBJ databases">
        <title>Draft genome sequence of an Alphaproteobacteria species associated to the Mediterranean sponge Oscarella lobularis.</title>
        <authorList>
            <person name="Jourda C."/>
            <person name="Santini S."/>
            <person name="Claverie J.-M."/>
        </authorList>
    </citation>
    <scope>NUCLEOTIDE SEQUENCE [LARGE SCALE GENOMIC DNA]</scope>
    <source>
        <strain evidence="2">IGS</strain>
    </source>
</reference>
<dbReference type="OrthoDB" id="9788263at2"/>
<evidence type="ECO:0000313" key="2">
    <source>
        <dbReference type="EMBL" id="KMW57690.1"/>
    </source>
</evidence>
<dbReference type="PANTHER" id="PTHR23131:SF0">
    <property type="entry name" value="ENDORIBONUCLEASE LACTB2"/>
    <property type="match status" value="1"/>
</dbReference>
<accession>A0A0J9E4H2</accession>
<dbReference type="InterPro" id="IPR036388">
    <property type="entry name" value="WH-like_DNA-bd_sf"/>
</dbReference>
<comment type="caution">
    <text evidence="2">The sequence shown here is derived from an EMBL/GenBank/DDBJ whole genome shotgun (WGS) entry which is preliminary data.</text>
</comment>
<dbReference type="Gene3D" id="1.10.10.10">
    <property type="entry name" value="Winged helix-like DNA-binding domain superfamily/Winged helix DNA-binding domain"/>
    <property type="match status" value="1"/>
</dbReference>
<gene>
    <name evidence="2" type="ORF">AIOL_002655</name>
</gene>
<dbReference type="InterPro" id="IPR036866">
    <property type="entry name" value="RibonucZ/Hydroxyglut_hydro"/>
</dbReference>
<dbReference type="Pfam" id="PF17778">
    <property type="entry name" value="WHD_BLACT"/>
    <property type="match status" value="1"/>
</dbReference>
<dbReference type="Proteomes" id="UP000037178">
    <property type="component" value="Unassembled WGS sequence"/>
</dbReference>
<dbReference type="Pfam" id="PF00753">
    <property type="entry name" value="Lactamase_B"/>
    <property type="match status" value="1"/>
</dbReference>
<feature type="domain" description="Metallo-beta-lactamase" evidence="1">
    <location>
        <begin position="34"/>
        <end position="214"/>
    </location>
</feature>
<dbReference type="RefSeq" id="WP_049643390.1">
    <property type="nucleotide sequence ID" value="NZ_LFTY01000002.1"/>
</dbReference>
<dbReference type="STRING" id="1675527.AIOL_002655"/>
<dbReference type="SMART" id="SM00849">
    <property type="entry name" value="Lactamase_B"/>
    <property type="match status" value="1"/>
</dbReference>
<name>A0A0J9E4H2_9RHOB</name>
<dbReference type="Gene3D" id="3.60.15.10">
    <property type="entry name" value="Ribonuclease Z/Hydroxyacylglutathione hydrolase-like"/>
    <property type="match status" value="1"/>
</dbReference>
<dbReference type="PANTHER" id="PTHR23131">
    <property type="entry name" value="ENDORIBONUCLEASE LACTB2"/>
    <property type="match status" value="1"/>
</dbReference>
<dbReference type="InterPro" id="IPR041516">
    <property type="entry name" value="LACTB2_WH"/>
</dbReference>
<proteinExistence type="predicted"/>
<keyword evidence="3" id="KW-1185">Reference proteome</keyword>
<dbReference type="SUPFAM" id="SSF56281">
    <property type="entry name" value="Metallo-hydrolase/oxidoreductase"/>
    <property type="match status" value="1"/>
</dbReference>
<evidence type="ECO:0000259" key="1">
    <source>
        <dbReference type="SMART" id="SM00849"/>
    </source>
</evidence>
<dbReference type="EMBL" id="LFTY01000002">
    <property type="protein sequence ID" value="KMW57690.1"/>
    <property type="molecule type" value="Genomic_DNA"/>
</dbReference>
<dbReference type="InterPro" id="IPR001279">
    <property type="entry name" value="Metallo-B-lactamas"/>
</dbReference>
<dbReference type="CDD" id="cd16278">
    <property type="entry name" value="metallo-hydrolase-like_MBL-fold"/>
    <property type="match status" value="1"/>
</dbReference>
<protein>
    <submittedName>
        <fullName evidence="2">Metallo-beta-lactamase family protein</fullName>
    </submittedName>
</protein>